<keyword evidence="6" id="KW-0238">DNA-binding</keyword>
<dbReference type="Gene3D" id="3.90.70.120">
    <property type="match status" value="1"/>
</dbReference>
<keyword evidence="9" id="KW-0233">DNA recombination</keyword>
<dbReference type="Pfam" id="PF21530">
    <property type="entry name" value="Pif1_2B_dom"/>
    <property type="match status" value="1"/>
</dbReference>
<dbReference type="Gene3D" id="3.40.50.1110">
    <property type="entry name" value="SGNH hydrolase"/>
    <property type="match status" value="1"/>
</dbReference>
<feature type="compositionally biased region" description="Basic residues" evidence="10">
    <location>
        <begin position="1657"/>
        <end position="1669"/>
    </location>
</feature>
<accession>A0A3B5PTQ4</accession>
<keyword evidence="17" id="KW-1185">Reference proteome</keyword>
<dbReference type="InParanoid" id="A0A3B5PTQ4"/>
<dbReference type="PANTHER" id="PTHR47642:SF5">
    <property type="entry name" value="ATP-DEPENDENT DNA HELICASE"/>
    <property type="match status" value="1"/>
</dbReference>
<dbReference type="OMA" id="NMSSGTD"/>
<dbReference type="InterPro" id="IPR051055">
    <property type="entry name" value="PIF1_helicase"/>
</dbReference>
<dbReference type="Pfam" id="PF20209">
    <property type="entry name" value="DUF6570"/>
    <property type="match status" value="1"/>
</dbReference>
<reference evidence="17" key="1">
    <citation type="submission" date="2012-01" db="EMBL/GenBank/DDBJ databases">
        <authorList>
            <person name="Walter R."/>
            <person name="Schartl M."/>
            <person name="Warren W."/>
        </authorList>
    </citation>
    <scope>NUCLEOTIDE SEQUENCE [LARGE SCALE GENOMIC DNA]</scope>
    <source>
        <strain evidence="17">JP 163 A</strain>
    </source>
</reference>
<feature type="domain" description="DNA helicase Pif1-like DEAD-box helicase" evidence="12">
    <location>
        <begin position="2079"/>
        <end position="2295"/>
    </location>
</feature>
<keyword evidence="2 9" id="KW-0227">DNA damage</keyword>
<dbReference type="SUPFAM" id="SSF52540">
    <property type="entry name" value="P-loop containing nucleoside triphosphate hydrolases"/>
    <property type="match status" value="2"/>
</dbReference>
<feature type="region of interest" description="Disordered" evidence="10">
    <location>
        <begin position="22"/>
        <end position="88"/>
    </location>
</feature>
<evidence type="ECO:0000256" key="1">
    <source>
        <dbReference type="ARBA" id="ARBA00022741"/>
    </source>
</evidence>
<dbReference type="InterPro" id="IPR036691">
    <property type="entry name" value="Endo/exonu/phosph_ase_sf"/>
</dbReference>
<evidence type="ECO:0000256" key="7">
    <source>
        <dbReference type="ARBA" id="ARBA00023204"/>
    </source>
</evidence>
<dbReference type="InterPro" id="IPR025476">
    <property type="entry name" value="Helitron_helicase-like"/>
</dbReference>
<dbReference type="PANTHER" id="PTHR47642">
    <property type="entry name" value="ATP-DEPENDENT DNA HELICASE"/>
    <property type="match status" value="1"/>
</dbReference>
<dbReference type="InterPro" id="IPR036514">
    <property type="entry name" value="SGNH_hydro_sf"/>
</dbReference>
<keyword evidence="1 9" id="KW-0547">Nucleotide-binding</keyword>
<dbReference type="SUPFAM" id="SSF56219">
    <property type="entry name" value="DNase I-like"/>
    <property type="match status" value="1"/>
</dbReference>
<evidence type="ECO:0000256" key="2">
    <source>
        <dbReference type="ARBA" id="ARBA00022763"/>
    </source>
</evidence>
<evidence type="ECO:0000256" key="3">
    <source>
        <dbReference type="ARBA" id="ARBA00022801"/>
    </source>
</evidence>
<feature type="compositionally biased region" description="Polar residues" evidence="10">
    <location>
        <begin position="748"/>
        <end position="760"/>
    </location>
</feature>
<reference evidence="16" key="3">
    <citation type="submission" date="2025-08" db="UniProtKB">
        <authorList>
            <consortium name="Ensembl"/>
        </authorList>
    </citation>
    <scope>IDENTIFICATION</scope>
    <source>
        <strain evidence="16">JP 163 A</strain>
    </source>
</reference>
<feature type="region of interest" description="Disordered" evidence="10">
    <location>
        <begin position="1651"/>
        <end position="1675"/>
    </location>
</feature>
<dbReference type="GO" id="GO:0043139">
    <property type="term" value="F:5'-3' DNA helicase activity"/>
    <property type="evidence" value="ECO:0007669"/>
    <property type="project" value="UniProtKB-EC"/>
</dbReference>
<dbReference type="SUPFAM" id="SSF54001">
    <property type="entry name" value="Cysteine proteinases"/>
    <property type="match status" value="1"/>
</dbReference>
<comment type="cofactor">
    <cofactor evidence="9">
        <name>Mg(2+)</name>
        <dbReference type="ChEBI" id="CHEBI:18420"/>
    </cofactor>
</comment>
<dbReference type="InterPro" id="IPR010285">
    <property type="entry name" value="DNA_helicase_pif1-like_DEAD"/>
</dbReference>
<proteinExistence type="inferred from homology"/>
<feature type="region of interest" description="Disordered" evidence="10">
    <location>
        <begin position="398"/>
        <end position="443"/>
    </location>
</feature>
<dbReference type="Pfam" id="PF14214">
    <property type="entry name" value="Helitron_like_N"/>
    <property type="match status" value="1"/>
</dbReference>
<feature type="domain" description="Endonuclease/exonuclease/phosphatase" evidence="11">
    <location>
        <begin position="2590"/>
        <end position="2767"/>
    </location>
</feature>
<dbReference type="CDD" id="cd00229">
    <property type="entry name" value="SGNH_hydrolase"/>
    <property type="match status" value="1"/>
</dbReference>
<feature type="domain" description="Helitron helicase-like" evidence="13">
    <location>
        <begin position="1362"/>
        <end position="1561"/>
    </location>
</feature>
<dbReference type="STRING" id="8083.ENSXMAP00000021927"/>
<keyword evidence="5 9" id="KW-0067">ATP-binding</keyword>
<protein>
    <recommendedName>
        <fullName evidence="9">ATP-dependent DNA helicase</fullName>
        <ecNumber evidence="9">5.6.2.3</ecNumber>
    </recommendedName>
</protein>
<evidence type="ECO:0000256" key="5">
    <source>
        <dbReference type="ARBA" id="ARBA00022840"/>
    </source>
</evidence>
<name>A0A3B5PTQ4_XIPMA</name>
<evidence type="ECO:0000259" key="14">
    <source>
        <dbReference type="Pfam" id="PF20209"/>
    </source>
</evidence>
<keyword evidence="4 9" id="KW-0347">Helicase</keyword>
<reference evidence="17" key="2">
    <citation type="journal article" date="2013" name="Nat. Genet.">
        <title>The genome of the platyfish, Xiphophorus maculatus, provides insights into evolutionary adaptation and several complex traits.</title>
        <authorList>
            <person name="Schartl M."/>
            <person name="Walter R.B."/>
            <person name="Shen Y."/>
            <person name="Garcia T."/>
            <person name="Catchen J."/>
            <person name="Amores A."/>
            <person name="Braasch I."/>
            <person name="Chalopin D."/>
            <person name="Volff J.N."/>
            <person name="Lesch K.P."/>
            <person name="Bisazza A."/>
            <person name="Minx P."/>
            <person name="Hillier L."/>
            <person name="Wilson R.K."/>
            <person name="Fuerstenberg S."/>
            <person name="Boore J."/>
            <person name="Searle S."/>
            <person name="Postlethwait J.H."/>
            <person name="Warren W.C."/>
        </authorList>
    </citation>
    <scope>NUCLEOTIDE SEQUENCE [LARGE SCALE GENOMIC DNA]</scope>
    <source>
        <strain evidence="17">JP 163 A</strain>
    </source>
</reference>
<dbReference type="GO" id="GO:0006310">
    <property type="term" value="P:DNA recombination"/>
    <property type="evidence" value="ECO:0007669"/>
    <property type="project" value="UniProtKB-KW"/>
</dbReference>
<dbReference type="GO" id="GO:0016887">
    <property type="term" value="F:ATP hydrolysis activity"/>
    <property type="evidence" value="ECO:0007669"/>
    <property type="project" value="RHEA"/>
</dbReference>
<evidence type="ECO:0000256" key="4">
    <source>
        <dbReference type="ARBA" id="ARBA00022806"/>
    </source>
</evidence>
<evidence type="ECO:0000313" key="16">
    <source>
        <dbReference type="Ensembl" id="ENSXMAP00000021927.1"/>
    </source>
</evidence>
<evidence type="ECO:0000259" key="11">
    <source>
        <dbReference type="Pfam" id="PF03372"/>
    </source>
</evidence>
<reference evidence="16" key="4">
    <citation type="submission" date="2025-09" db="UniProtKB">
        <authorList>
            <consortium name="Ensembl"/>
        </authorList>
    </citation>
    <scope>IDENTIFICATION</scope>
    <source>
        <strain evidence="16">JP 163 A</strain>
    </source>
</reference>
<keyword evidence="7 9" id="KW-0234">DNA repair</keyword>
<dbReference type="Pfam" id="PF03372">
    <property type="entry name" value="Exo_endo_phos"/>
    <property type="match status" value="1"/>
</dbReference>
<dbReference type="CDD" id="cd18809">
    <property type="entry name" value="SF1_C_RecD"/>
    <property type="match status" value="1"/>
</dbReference>
<dbReference type="InterPro" id="IPR027417">
    <property type="entry name" value="P-loop_NTPase"/>
</dbReference>
<evidence type="ECO:0000256" key="9">
    <source>
        <dbReference type="RuleBase" id="RU363044"/>
    </source>
</evidence>
<dbReference type="Pfam" id="PF05970">
    <property type="entry name" value="PIF1"/>
    <property type="match status" value="1"/>
</dbReference>
<evidence type="ECO:0000259" key="12">
    <source>
        <dbReference type="Pfam" id="PF05970"/>
    </source>
</evidence>
<dbReference type="GeneTree" id="ENSGT00940000164296"/>
<feature type="region of interest" description="Disordered" evidence="10">
    <location>
        <begin position="747"/>
        <end position="768"/>
    </location>
</feature>
<dbReference type="SUPFAM" id="SSF52266">
    <property type="entry name" value="SGNH hydrolase"/>
    <property type="match status" value="1"/>
</dbReference>
<dbReference type="InterPro" id="IPR046700">
    <property type="entry name" value="DUF6570"/>
</dbReference>
<dbReference type="GO" id="GO:0000723">
    <property type="term" value="P:telomere maintenance"/>
    <property type="evidence" value="ECO:0007669"/>
    <property type="project" value="InterPro"/>
</dbReference>
<dbReference type="Ensembl" id="ENSXMAT00000041292.1">
    <property type="protein sequence ID" value="ENSXMAP00000021927.1"/>
    <property type="gene ID" value="ENSXMAG00000025456.1"/>
</dbReference>
<dbReference type="Gene3D" id="3.60.10.10">
    <property type="entry name" value="Endonuclease/exonuclease/phosphatase"/>
    <property type="match status" value="1"/>
</dbReference>
<comment type="catalytic activity">
    <reaction evidence="9">
        <text>ATP + H2O = ADP + phosphate + H(+)</text>
        <dbReference type="Rhea" id="RHEA:13065"/>
        <dbReference type="ChEBI" id="CHEBI:15377"/>
        <dbReference type="ChEBI" id="CHEBI:15378"/>
        <dbReference type="ChEBI" id="CHEBI:30616"/>
        <dbReference type="ChEBI" id="CHEBI:43474"/>
        <dbReference type="ChEBI" id="CHEBI:456216"/>
        <dbReference type="EC" id="5.6.2.3"/>
    </reaction>
</comment>
<dbReference type="InterPro" id="IPR038765">
    <property type="entry name" value="Papain-like_cys_pep_sf"/>
</dbReference>
<evidence type="ECO:0000259" key="13">
    <source>
        <dbReference type="Pfam" id="PF14214"/>
    </source>
</evidence>
<feature type="domain" description="DUF6570" evidence="14">
    <location>
        <begin position="1119"/>
        <end position="1245"/>
    </location>
</feature>
<dbReference type="Gene3D" id="3.40.50.300">
    <property type="entry name" value="P-loop containing nucleotide triphosphate hydrolases"/>
    <property type="match status" value="1"/>
</dbReference>
<evidence type="ECO:0000256" key="8">
    <source>
        <dbReference type="ARBA" id="ARBA00023235"/>
    </source>
</evidence>
<evidence type="ECO:0000256" key="10">
    <source>
        <dbReference type="SAM" id="MobiDB-lite"/>
    </source>
</evidence>
<dbReference type="GO" id="GO:0006281">
    <property type="term" value="P:DNA repair"/>
    <property type="evidence" value="ECO:0007669"/>
    <property type="project" value="UniProtKB-KW"/>
</dbReference>
<keyword evidence="3 9" id="KW-0378">Hydrolase</keyword>
<dbReference type="EC" id="5.6.2.3" evidence="9"/>
<sequence>MPRRGRRSEAAKVRWRKLEIVPVDAKPGTPPLAPSAWNPTRSPPKKMSRLLEGELHDQMSPPVVRQEEPRVPPTSPGLRRGTGRRHRVETWPASRVTRRSCKLVLPTAGALEKKFALLVGDSHLRAFVDGYSTMPKGDFSLGVLASPGASAEELRLEVLDAVLPRPPEVICLLAPSNNLTASRTFVEAGAAFDALLSTVCNLSANVVVVDFPPRLCVEVSVQQLLRQEFQRVAGQRSVRYLPVTEHFPLSCLALWSRDGVHLSDHPGMEVLAQLLEAAVCSQLELSASKSPAPVMLADPPPGTASPPPVRRPLPRMVVVSEEAAPRRSESFAWTVVGGGRKGDLLDSSIPPNPVCFSPALLEEMDRIVPASGLETPLPTCSPKGKKKATVRRRPISYPSKLNPVEQQMEGAPRETNSKARRQAQSPVPPMNVQDESSSVPQEEHFWDGSCKASALEVRISSPPVLLVSATHSQADKRYAAFSRNHQCTCMALTFLAYHNEGLQFDTVMLDRVIEKGDQLYAGVKQQLISDGTFRDNHLTFEQMPDHVLTDRNIYAVHTTGLRVGHVFARSRSAQGSRQLGLHLALQLECLSENVTHAFLLVTPECIAVFRDRSGRFGVFDSHSRNSAGLPHPSGTAVMMTFCNLSDLVSHLLKLFRNRGPNATYEFVPVGFDRENEDHPQNLTFDNISPVATQVSPTALKSESPSDEEMPPWLREVANVLEERPPTITNLSKVPKTDRRKIKNRIKTQQRQNVGSKMKQSSSEKERYLTSPTFRTKKLQALKENYILHKVERKDQLNNRYRTDAFFRKRRINYIKDRFDFVRSFRDSHKAKMAEYMKKRFREDPAFRSRKKSNIRNRFRDDPAFRSRQKAYIRNRFRDDPAFRSRQKAYIRNRFRDDPAFRSRQKSYIRNRFRDDPAFRSRQKSYIRNRFRDDPAFRSRQKSNIRNRFRNDPVFRSTHKKTMREYMKAKYHSEPAYRAKHKEKCAANRRGRLSREAHSQNLTLQHALRITRKYKRNVSFHLETPSSLITEEMKAAIQNFYKNIKNGPTYVCTVCHRALFPNQVKRCKRDKYTKNMRVVADCLTGTYVHVCGSACSTPCSVPEERMGEWICYTCDSHLTRGKMPSIAAVNNLHLASVPPELAELNVLERQLIAKILPFAKIVSLPKGQQRAIHGAVVCVPSEMETVVNSLPRPREEAQLLQVKLKRKTKYKGYQYFYTVNMKNVLAALTKLKDSHPDYKEVSINESATFEDFQEDQPVEDLETEAAETEMDIEADQQPDHIGIEHQALRPGLILDTCMQPPDIAQEVLSYGEGIFSIAPAQGNKPISFFSVPRLEAKAYPVHFPTGINTLDEARRVALSPSMYFNVRLFSIDTRFAKDQSYLFFAQFVTETHIANSSMSIQRRKGKPSTKDGKNISSKMLQDKEELQKLIQNKEATRFMQPLRGTPAYWEKGLRDLHAMVRQLGKPTFFCTFSAAEMRWPEVIEAIKGQHGEQVDFSELDWNAKCDILRSNPVTVMRMFEKRVDALFRDLILSPAQPLGAVDDYFYRVEFQARGSPHIHAVIWIKDAPEMEDPSCCGEVIKFIDRHISCQLPDETRDPELHKIVTEVQMHSKKHSKSCKKGNVECRFGFPKLAMDRTRITVPVIDFDLEIDDETPKQSKPKGRRNSKKSRSPFVSNLQREAKKKLKTVRDLLKDEKSSFRDLSELLQACNMTKIEYNGHVDALTSGMVVMMKRDPKDSWVNGYNPDLLRAWNANMDIQYVLDEYTCIEYMMSYIAKPEHEMAQFLKSVVDDLKTANVSQRDEMKKIMQAYSKQREVSAQESVARTCSLPLKKSSRSVLFLQTDEDGIKMSLPMSKLVNMSPDEENVWMKGLPEKYLNRPDTLEFEHMCLAEFASEYRVLYGRQIEGPNAIALLNDAGYIQKRTIGKPAVIRFTRFSEKKTPEKFYRRLLKLYFPHRRDEDLKNEECTTYEAFYNNGFRGRYRVKQYVDFNCKRYEGQGKKIDKIMEDLNKQGPVRNAWNTFAPEVEVDSLECAAERPPLQEDEEQDPIPDYEIDVSTVDMPKIEAPKLSPDFIRQMYRSLNETQASVFYAIRDWCLKRVWGEKPEPFFYFLTGGAGCGKSHVIKCVYQEATKLLRQLPRILDIGDMSKPTVLLTAFTGTAAYNISGKTLHSILKLPKSLKPPYKGLGNSLDEVRAVLSNVEILIIDEISMVSKDLLAYVHWRFQQIKGNNRFMGGVSVLAVGDFFQLPPLGRSKPLCVAEDGVLDIWNENFQMISLTEIMRQKDDRTFAELLNRIRVKGKADSLSKDDKTLLIQAVTDSKECPMDVLHIFATNKQVDTHNAAVVTSLGVVTVDIEAEDYKRVTKTGNMINLGCCIAGNKRDLSNNIQAGLGFRVMIIRNLDVEDGLVNGTFGTIADIVTSTKDGKNSVKLIGLKLDNPLAGHTKKIQGKPDSFVYIERFEEQSSVKGVVRRQFPIRLAFGCTAHKVQGMTMKSAVISLKRIFEPGMAYVALSRTTSLEGLKIIDFDESKIYADKNIRAAMESMRSASFLHIRPLLHFQSGHQGATLTIVHHNVEGLVCHSEDMKQHHELMLADVLCLTETHLFGSSVPASCQMEGYSFFSRNRHVSYSNRVDIATKEGGGVATYCRSLLQPQERRFFNQVTDIEFNVVKVETPIRALIATVYRPPSYDLGTFLRNLQNLLDGLNSMDIRPVVILGDFNEDLIPPGKKAINELFRAKGFMQLISDATTEKRTLLDHIYISNPEYCIQSGVLQAYYSYHNPIYCVLASV</sequence>
<organism evidence="16 17">
    <name type="scientific">Xiphophorus maculatus</name>
    <name type="common">Southern platyfish</name>
    <name type="synonym">Platypoecilus maculatus</name>
    <dbReference type="NCBI Taxonomy" id="8083"/>
    <lineage>
        <taxon>Eukaryota</taxon>
        <taxon>Metazoa</taxon>
        <taxon>Chordata</taxon>
        <taxon>Craniata</taxon>
        <taxon>Vertebrata</taxon>
        <taxon>Euteleostomi</taxon>
        <taxon>Actinopterygii</taxon>
        <taxon>Neopterygii</taxon>
        <taxon>Teleostei</taxon>
        <taxon>Neoteleostei</taxon>
        <taxon>Acanthomorphata</taxon>
        <taxon>Ovalentaria</taxon>
        <taxon>Atherinomorphae</taxon>
        <taxon>Cyprinodontiformes</taxon>
        <taxon>Poeciliidae</taxon>
        <taxon>Poeciliinae</taxon>
        <taxon>Xiphophorus</taxon>
    </lineage>
</organism>
<evidence type="ECO:0000256" key="6">
    <source>
        <dbReference type="ARBA" id="ARBA00023125"/>
    </source>
</evidence>
<dbReference type="Proteomes" id="UP000002852">
    <property type="component" value="Unassembled WGS sequence"/>
</dbReference>
<comment type="similarity">
    <text evidence="9">Belongs to the helicase family.</text>
</comment>
<dbReference type="GO" id="GO:0005524">
    <property type="term" value="F:ATP binding"/>
    <property type="evidence" value="ECO:0007669"/>
    <property type="project" value="UniProtKB-KW"/>
</dbReference>
<dbReference type="InterPro" id="IPR005135">
    <property type="entry name" value="Endo/exonuclease/phosphatase"/>
</dbReference>
<dbReference type="InterPro" id="IPR049163">
    <property type="entry name" value="Pif1-like_2B_dom"/>
</dbReference>
<feature type="domain" description="DNA helicase Pif1-like 2B" evidence="15">
    <location>
        <begin position="2389"/>
        <end position="2414"/>
    </location>
</feature>
<keyword evidence="8" id="KW-0413">Isomerase</keyword>
<evidence type="ECO:0000313" key="17">
    <source>
        <dbReference type="Proteomes" id="UP000002852"/>
    </source>
</evidence>
<evidence type="ECO:0000259" key="15">
    <source>
        <dbReference type="Pfam" id="PF21530"/>
    </source>
</evidence>